<organism evidence="2 3">
    <name type="scientific">Rhizophagus irregularis</name>
    <dbReference type="NCBI Taxonomy" id="588596"/>
    <lineage>
        <taxon>Eukaryota</taxon>
        <taxon>Fungi</taxon>
        <taxon>Fungi incertae sedis</taxon>
        <taxon>Mucoromycota</taxon>
        <taxon>Glomeromycotina</taxon>
        <taxon>Glomeromycetes</taxon>
        <taxon>Glomerales</taxon>
        <taxon>Glomeraceae</taxon>
        <taxon>Rhizophagus</taxon>
    </lineage>
</organism>
<comment type="caution">
    <text evidence="2">The sequence shown here is derived from an EMBL/GenBank/DDBJ whole genome shotgun (WGS) entry which is preliminary data.</text>
</comment>
<dbReference type="VEuPathDB" id="FungiDB:RhiirA1_449157"/>
<evidence type="ECO:0000313" key="2">
    <source>
        <dbReference type="EMBL" id="PKC03216.1"/>
    </source>
</evidence>
<dbReference type="VEuPathDB" id="FungiDB:FUN_015733"/>
<accession>A0A2N0P8P8</accession>
<reference evidence="2 3" key="1">
    <citation type="submission" date="2016-04" db="EMBL/GenBank/DDBJ databases">
        <title>Genome analyses suggest a sexual origin of heterokaryosis in a supposedly ancient asexual fungus.</title>
        <authorList>
            <person name="Ropars J."/>
            <person name="Sedzielewska K."/>
            <person name="Noel J."/>
            <person name="Charron P."/>
            <person name="Farinelli L."/>
            <person name="Marton T."/>
            <person name="Kruger M."/>
            <person name="Pelin A."/>
            <person name="Brachmann A."/>
            <person name="Corradi N."/>
        </authorList>
    </citation>
    <scope>NUCLEOTIDE SEQUENCE [LARGE SCALE GENOMIC DNA]</scope>
    <source>
        <strain evidence="2 3">A5</strain>
    </source>
</reference>
<name>A0A2N0P8P8_9GLOM</name>
<evidence type="ECO:0000256" key="1">
    <source>
        <dbReference type="SAM" id="MobiDB-lite"/>
    </source>
</evidence>
<protein>
    <submittedName>
        <fullName evidence="2">Uncharacterized protein</fullName>
    </submittedName>
</protein>
<feature type="region of interest" description="Disordered" evidence="1">
    <location>
        <begin position="505"/>
        <end position="559"/>
    </location>
</feature>
<gene>
    <name evidence="2" type="ORF">RhiirA5_402037</name>
</gene>
<feature type="region of interest" description="Disordered" evidence="1">
    <location>
        <begin position="464"/>
        <end position="493"/>
    </location>
</feature>
<proteinExistence type="predicted"/>
<evidence type="ECO:0000313" key="3">
    <source>
        <dbReference type="Proteomes" id="UP000232722"/>
    </source>
</evidence>
<feature type="compositionally biased region" description="Basic residues" evidence="1">
    <location>
        <begin position="547"/>
        <end position="559"/>
    </location>
</feature>
<feature type="compositionally biased region" description="Acidic residues" evidence="1">
    <location>
        <begin position="525"/>
        <end position="534"/>
    </location>
</feature>
<sequence length="559" mass="65974">MESAYKFTEYRYRFLKETKNIFSADSRTTAKSQARVPRDGGLSKTEQSFLESIRNDAVRKKETIQEIVLKCSATSFDVYIDEIKRLSWENSKLREELRRKDHVMDRKVNEEKQQARIISQKNEQIRKISQEVEKTRSELKKVKTDINKEIDQPKKSKKGRSTSNRRKREEILEIPVLPENTSNDQQAKEARDIFFYDIPKYWSEDDVRTNLMKIGTVYRLQIRGQYKYKTVKAKIALNENFEKTFLDGHFGICISKNFIRWYDAKLGLKGRQERDQWQTVRDLTNEEMESIKKGNTYDFTKKLQQTSKTAFIKIIKITKNWKVIGYFKNLKEMEEAVEDSCTQGDINRVWLVRNKKTIYKDGDAKTRAKKLQEKIDQEKVIATENRTRSPLRLASEPKTPITPPERIYRELGNFASRKESLLHPSKVEQPSRIRHKIISLAEKSKIFEEYTTLNDNFKQRLENENRYQDEKKTGEKRPILESPSKWSDIEDEEERNKAFTAMYKEQRQREQLLPSSPSETYGCSEEIEGDEEKEDGITKTSPSKKQSGIKKKKKGNKKK</sequence>
<feature type="compositionally biased region" description="Basic and acidic residues" evidence="1">
    <location>
        <begin position="143"/>
        <end position="154"/>
    </location>
</feature>
<feature type="compositionally biased region" description="Basic residues" evidence="1">
    <location>
        <begin position="155"/>
        <end position="166"/>
    </location>
</feature>
<feature type="compositionally biased region" description="Basic and acidic residues" evidence="1">
    <location>
        <begin position="464"/>
        <end position="479"/>
    </location>
</feature>
<reference evidence="2 3" key="2">
    <citation type="submission" date="2017-09" db="EMBL/GenBank/DDBJ databases">
        <title>Extensive intraspecific genome diversity in a model arbuscular mycorrhizal fungus.</title>
        <authorList>
            <person name="Chen E.C."/>
            <person name="Morin E."/>
            <person name="Beaudet D."/>
            <person name="Noel J."/>
            <person name="Ndikumana S."/>
            <person name="Charron P."/>
            <person name="St-Onge C."/>
            <person name="Giorgi J."/>
            <person name="Grigoriev I.V."/>
            <person name="Roux C."/>
            <person name="Martin F.M."/>
            <person name="Corradi N."/>
        </authorList>
    </citation>
    <scope>NUCLEOTIDE SEQUENCE [LARGE SCALE GENOMIC DNA]</scope>
    <source>
        <strain evidence="2 3">A5</strain>
    </source>
</reference>
<dbReference type="AlphaFoldDB" id="A0A2N0P8P8"/>
<dbReference type="VEuPathDB" id="FungiDB:RhiirFUN_016794"/>
<dbReference type="EMBL" id="LLXJ01001228">
    <property type="protein sequence ID" value="PKC03216.1"/>
    <property type="molecule type" value="Genomic_DNA"/>
</dbReference>
<feature type="region of interest" description="Disordered" evidence="1">
    <location>
        <begin position="143"/>
        <end position="170"/>
    </location>
</feature>
<dbReference type="VEuPathDB" id="FungiDB:FUN_009653"/>
<dbReference type="Proteomes" id="UP000232722">
    <property type="component" value="Unassembled WGS sequence"/>
</dbReference>
<dbReference type="VEuPathDB" id="FungiDB:RhiirA1_420483"/>
<dbReference type="VEuPathDB" id="FungiDB:FUN_019721"/>